<accession>A0A126T1L5</accession>
<dbReference type="Proteomes" id="UP000030512">
    <property type="component" value="Chromosome"/>
</dbReference>
<dbReference type="KEGG" id="mdn:JT25_005610"/>
<proteinExistence type="predicted"/>
<dbReference type="AlphaFoldDB" id="A0A126T1L5"/>
<evidence type="ECO:0000313" key="2">
    <source>
        <dbReference type="Proteomes" id="UP000030512"/>
    </source>
</evidence>
<sequence>MSITTLDNASPSLQVLADGLKAACRDYTQTVQQPDSYALTLELGHTVRYLARCITLVLCAALGEHDPDLDELDNLSLTDLSGEDDDEQE</sequence>
<organism evidence="1 2">
    <name type="scientific">Methylomonas denitrificans</name>
    <dbReference type="NCBI Taxonomy" id="1538553"/>
    <lineage>
        <taxon>Bacteria</taxon>
        <taxon>Pseudomonadati</taxon>
        <taxon>Pseudomonadota</taxon>
        <taxon>Gammaproteobacteria</taxon>
        <taxon>Methylococcales</taxon>
        <taxon>Methylococcaceae</taxon>
        <taxon>Methylomonas</taxon>
    </lineage>
</organism>
<gene>
    <name evidence="1" type="ORF">JT25_005610</name>
</gene>
<evidence type="ECO:0000313" key="1">
    <source>
        <dbReference type="EMBL" id="AMK75971.1"/>
    </source>
</evidence>
<protein>
    <submittedName>
        <fullName evidence="1">Uncharacterized protein</fullName>
    </submittedName>
</protein>
<dbReference type="EMBL" id="CP014476">
    <property type="protein sequence ID" value="AMK75971.1"/>
    <property type="molecule type" value="Genomic_DNA"/>
</dbReference>
<dbReference type="OrthoDB" id="9873042at2"/>
<dbReference type="RefSeq" id="WP_036274432.1">
    <property type="nucleotide sequence ID" value="NZ_CP014476.1"/>
</dbReference>
<reference evidence="1 2" key="1">
    <citation type="journal article" date="2015" name="Environ. Microbiol.">
        <title>Methane oxidation coupled to nitrate reduction under hypoxia by the Gammaproteobacterium Methylomonas denitrificans, sp. nov. type strain FJG1.</title>
        <authorList>
            <person name="Kits K.D."/>
            <person name="Klotz M.G."/>
            <person name="Stein L.Y."/>
        </authorList>
    </citation>
    <scope>NUCLEOTIDE SEQUENCE [LARGE SCALE GENOMIC DNA]</scope>
    <source>
        <strain evidence="1 2">FJG1</strain>
    </source>
</reference>
<name>A0A126T1L5_9GAMM</name>
<keyword evidence="2" id="KW-1185">Reference proteome</keyword>